<feature type="transmembrane region" description="Helical" evidence="1">
    <location>
        <begin position="204"/>
        <end position="228"/>
    </location>
</feature>
<feature type="transmembrane region" description="Helical" evidence="1">
    <location>
        <begin position="39"/>
        <end position="62"/>
    </location>
</feature>
<organism evidence="2 3">
    <name type="scientific">Paratrimastix pyriformis</name>
    <dbReference type="NCBI Taxonomy" id="342808"/>
    <lineage>
        <taxon>Eukaryota</taxon>
        <taxon>Metamonada</taxon>
        <taxon>Preaxostyla</taxon>
        <taxon>Paratrimastigidae</taxon>
        <taxon>Paratrimastix</taxon>
    </lineage>
</organism>
<evidence type="ECO:0000256" key="1">
    <source>
        <dbReference type="SAM" id="Phobius"/>
    </source>
</evidence>
<protein>
    <submittedName>
        <fullName evidence="2">Uncharacterized protein</fullName>
    </submittedName>
</protein>
<dbReference type="EMBL" id="JAPMOS010000021">
    <property type="protein sequence ID" value="KAJ4459274.1"/>
    <property type="molecule type" value="Genomic_DNA"/>
</dbReference>
<feature type="transmembrane region" description="Helical" evidence="1">
    <location>
        <begin position="74"/>
        <end position="101"/>
    </location>
</feature>
<name>A0ABQ8UPL7_9EUKA</name>
<keyword evidence="1" id="KW-1133">Transmembrane helix</keyword>
<gene>
    <name evidence="2" type="ORF">PAPYR_4811</name>
</gene>
<keyword evidence="1" id="KW-0472">Membrane</keyword>
<feature type="transmembrane region" description="Helical" evidence="1">
    <location>
        <begin position="315"/>
        <end position="335"/>
    </location>
</feature>
<feature type="transmembrane region" description="Helical" evidence="1">
    <location>
        <begin position="259"/>
        <end position="284"/>
    </location>
</feature>
<keyword evidence="1" id="KW-0812">Transmembrane</keyword>
<evidence type="ECO:0000313" key="3">
    <source>
        <dbReference type="Proteomes" id="UP001141327"/>
    </source>
</evidence>
<dbReference type="Proteomes" id="UP001141327">
    <property type="component" value="Unassembled WGS sequence"/>
</dbReference>
<feature type="transmembrane region" description="Helical" evidence="1">
    <location>
        <begin position="146"/>
        <end position="169"/>
    </location>
</feature>
<feature type="transmembrane region" description="Helical" evidence="1">
    <location>
        <begin position="176"/>
        <end position="198"/>
    </location>
</feature>
<accession>A0ABQ8UPL7</accession>
<reference evidence="2" key="1">
    <citation type="journal article" date="2022" name="bioRxiv">
        <title>Genomics of Preaxostyla Flagellates Illuminates Evolutionary Transitions and the Path Towards Mitochondrial Loss.</title>
        <authorList>
            <person name="Novak L.V.F."/>
            <person name="Treitli S.C."/>
            <person name="Pyrih J."/>
            <person name="Halakuc P."/>
            <person name="Pipaliya S.V."/>
            <person name="Vacek V."/>
            <person name="Brzon O."/>
            <person name="Soukal P."/>
            <person name="Eme L."/>
            <person name="Dacks J.B."/>
            <person name="Karnkowska A."/>
            <person name="Elias M."/>
            <person name="Hampl V."/>
        </authorList>
    </citation>
    <scope>NUCLEOTIDE SEQUENCE</scope>
    <source>
        <strain evidence="2">RCP-MX</strain>
    </source>
</reference>
<sequence>MNWLTFPLFILSCVFCVLGWGICAFSILIAGVFWGVNAWIPITTACLGGILGVATIGSFFGLIGYDVSRRGKMFLFSSYLFAVIALTVGLGGAGTICLISSGRIGALVQANRALLPQIRESFNTVVHLHLTSDGEALTLVISSYHILGGLCLGTGALLTVAVVLSSILLGPPGQPATLRMGGVTLALGASCLCALGLYTCLTNAPALSAIFALCLGALGGVTAPLALWNGVANVTRKKSPLFLHHIAPPQDSRRGLGTYGIAVGLLGLSTMGLAVATLVVTLAVDRSIVTYCTGSWKQCHLTFGTTDFVALRNLVAANVNMVAGLALWVGAFGLYQGCSSLGYIRRIKAEAAAAKAALRSESLFGVDPEAMKPNTPILLDGALTHLTPRQIGLVRACVHR</sequence>
<proteinExistence type="predicted"/>
<feature type="transmembrane region" description="Helical" evidence="1">
    <location>
        <begin position="7"/>
        <end position="33"/>
    </location>
</feature>
<keyword evidence="3" id="KW-1185">Reference proteome</keyword>
<evidence type="ECO:0000313" key="2">
    <source>
        <dbReference type="EMBL" id="KAJ4459274.1"/>
    </source>
</evidence>
<comment type="caution">
    <text evidence="2">The sequence shown here is derived from an EMBL/GenBank/DDBJ whole genome shotgun (WGS) entry which is preliminary data.</text>
</comment>